<name>A0ABV7ZXP4_9GAMM</name>
<evidence type="ECO:0000256" key="6">
    <source>
        <dbReference type="ARBA" id="ARBA00022748"/>
    </source>
</evidence>
<proteinExistence type="inferred from homology"/>
<dbReference type="PANTHER" id="PTHR30071">
    <property type="entry name" value="HEME EXPORTER PROTEIN C"/>
    <property type="match status" value="1"/>
</dbReference>
<comment type="similarity">
    <text evidence="3 9">Belongs to the CcmC/CycZ/HelC family.</text>
</comment>
<keyword evidence="9" id="KW-0997">Cell inner membrane</keyword>
<feature type="transmembrane region" description="Helical" evidence="9">
    <location>
        <begin position="207"/>
        <end position="232"/>
    </location>
</feature>
<dbReference type="NCBIfam" id="TIGR01191">
    <property type="entry name" value="ccmC"/>
    <property type="match status" value="1"/>
</dbReference>
<evidence type="ECO:0000256" key="5">
    <source>
        <dbReference type="ARBA" id="ARBA00022692"/>
    </source>
</evidence>
<feature type="transmembrane region" description="Helical" evidence="9">
    <location>
        <begin position="106"/>
        <end position="125"/>
    </location>
</feature>
<keyword evidence="7 9" id="KW-1133">Transmembrane helix</keyword>
<keyword evidence="9" id="KW-1003">Cell membrane</keyword>
<keyword evidence="6 9" id="KW-0201">Cytochrome c-type biogenesis</keyword>
<evidence type="ECO:0000256" key="2">
    <source>
        <dbReference type="ARBA" id="ARBA00004141"/>
    </source>
</evidence>
<reference evidence="12" key="1">
    <citation type="journal article" date="2019" name="Int. J. Syst. Evol. Microbiol.">
        <title>The Global Catalogue of Microorganisms (GCM) 10K type strain sequencing project: providing services to taxonomists for standard genome sequencing and annotation.</title>
        <authorList>
            <consortium name="The Broad Institute Genomics Platform"/>
            <consortium name="The Broad Institute Genome Sequencing Center for Infectious Disease"/>
            <person name="Wu L."/>
            <person name="Ma J."/>
        </authorList>
    </citation>
    <scope>NUCLEOTIDE SEQUENCE [LARGE SCALE GENOMIC DNA]</scope>
    <source>
        <strain evidence="12">IBRC 10765</strain>
    </source>
</reference>
<dbReference type="Pfam" id="PF01578">
    <property type="entry name" value="Cytochrom_C_asm"/>
    <property type="match status" value="1"/>
</dbReference>
<evidence type="ECO:0000313" key="12">
    <source>
        <dbReference type="Proteomes" id="UP001595617"/>
    </source>
</evidence>
<keyword evidence="9" id="KW-0813">Transport</keyword>
<keyword evidence="12" id="KW-1185">Reference proteome</keyword>
<dbReference type="EMBL" id="JBHRYR010000003">
    <property type="protein sequence ID" value="MFC3853298.1"/>
    <property type="molecule type" value="Genomic_DNA"/>
</dbReference>
<evidence type="ECO:0000256" key="8">
    <source>
        <dbReference type="ARBA" id="ARBA00023136"/>
    </source>
</evidence>
<evidence type="ECO:0000256" key="1">
    <source>
        <dbReference type="ARBA" id="ARBA00002442"/>
    </source>
</evidence>
<evidence type="ECO:0000256" key="7">
    <source>
        <dbReference type="ARBA" id="ARBA00022989"/>
    </source>
</evidence>
<evidence type="ECO:0000256" key="9">
    <source>
        <dbReference type="RuleBase" id="RU364092"/>
    </source>
</evidence>
<feature type="domain" description="Cytochrome c assembly protein" evidence="10">
    <location>
        <begin position="37"/>
        <end position="194"/>
    </location>
</feature>
<feature type="transmembrane region" description="Helical" evidence="9">
    <location>
        <begin position="137"/>
        <end position="156"/>
    </location>
</feature>
<evidence type="ECO:0000256" key="3">
    <source>
        <dbReference type="ARBA" id="ARBA00005840"/>
    </source>
</evidence>
<accession>A0ABV7ZXP4</accession>
<organism evidence="11 12">
    <name type="scientific">Saccharospirillum mangrovi</name>
    <dbReference type="NCBI Taxonomy" id="2161747"/>
    <lineage>
        <taxon>Bacteria</taxon>
        <taxon>Pseudomonadati</taxon>
        <taxon>Pseudomonadota</taxon>
        <taxon>Gammaproteobacteria</taxon>
        <taxon>Oceanospirillales</taxon>
        <taxon>Saccharospirillaceae</taxon>
        <taxon>Saccharospirillum</taxon>
    </lineage>
</organism>
<evidence type="ECO:0000313" key="11">
    <source>
        <dbReference type="EMBL" id="MFC3853298.1"/>
    </source>
</evidence>
<dbReference type="InterPro" id="IPR045062">
    <property type="entry name" value="Cyt_c_biogenesis_CcsA/CcmC"/>
</dbReference>
<dbReference type="InterPro" id="IPR002541">
    <property type="entry name" value="Cyt_c_assembly"/>
</dbReference>
<keyword evidence="5 9" id="KW-0812">Transmembrane</keyword>
<feature type="transmembrane region" description="Helical" evidence="9">
    <location>
        <begin position="168"/>
        <end position="187"/>
    </location>
</feature>
<protein>
    <recommendedName>
        <fullName evidence="4 9">Heme exporter protein C</fullName>
    </recommendedName>
    <alternativeName>
        <fullName evidence="9">Cytochrome c-type biogenesis protein</fullName>
    </alternativeName>
</protein>
<keyword evidence="8 9" id="KW-0472">Membrane</keyword>
<dbReference type="PANTHER" id="PTHR30071:SF1">
    <property type="entry name" value="CYTOCHROME B_B6 PROTEIN-RELATED"/>
    <property type="match status" value="1"/>
</dbReference>
<dbReference type="InterPro" id="IPR003557">
    <property type="entry name" value="Cyt_c_biogenesis_CcmC"/>
</dbReference>
<comment type="subcellular location">
    <subcellularLocation>
        <location evidence="9">Cell inner membrane</location>
    </subcellularLocation>
    <subcellularLocation>
        <location evidence="2">Membrane</location>
        <topology evidence="2">Multi-pass membrane protein</topology>
    </subcellularLocation>
</comment>
<evidence type="ECO:0000256" key="4">
    <source>
        <dbReference type="ARBA" id="ARBA00016463"/>
    </source>
</evidence>
<dbReference type="PRINTS" id="PR01386">
    <property type="entry name" value="CCMCBIOGNSIS"/>
</dbReference>
<dbReference type="Proteomes" id="UP001595617">
    <property type="component" value="Unassembled WGS sequence"/>
</dbReference>
<comment type="caution">
    <text evidence="11">The sequence shown here is derived from an EMBL/GenBank/DDBJ whole genome shotgun (WGS) entry which is preliminary data.</text>
</comment>
<dbReference type="RefSeq" id="WP_380696320.1">
    <property type="nucleotide sequence ID" value="NZ_JBHRYR010000003.1"/>
</dbReference>
<comment type="function">
    <text evidence="1 9">Required for the export of heme to the periplasm for the biogenesis of c-type cytochromes.</text>
</comment>
<gene>
    <name evidence="9 11" type="primary">ccmC</name>
    <name evidence="11" type="ORF">ACFOOG_10685</name>
</gene>
<sequence>MLNWLRLNWLSWQWFHQWTSPQKFYGISLTLARVFAFLGLIGLATGWVWGLVFAPEDYLQGNSYRIIFVHVPSASASMAVYLSMAILAVISLVWRIKLADMVARQCVTVGMALTALALLSGAIWGKPTWGTYWVWDARLTSMLIQFFLFVGLWAIHNAIDEQKLADKAAAILVLVGVVNLPIIKFSVEWWNTLHQPATIRITQETTMAMEMLIPLLLSMFATYLCVAGLVIYRTRLEILYRERKTRWAQDELAQWEKA</sequence>
<feature type="transmembrane region" description="Helical" evidence="9">
    <location>
        <begin position="31"/>
        <end position="54"/>
    </location>
</feature>
<feature type="transmembrane region" description="Helical" evidence="9">
    <location>
        <begin position="74"/>
        <end position="94"/>
    </location>
</feature>
<evidence type="ECO:0000259" key="10">
    <source>
        <dbReference type="Pfam" id="PF01578"/>
    </source>
</evidence>